<organism evidence="5 6">
    <name type="scientific">Lacticaseibacillus hegangensis</name>
    <dbReference type="NCBI Taxonomy" id="2486010"/>
    <lineage>
        <taxon>Bacteria</taxon>
        <taxon>Bacillati</taxon>
        <taxon>Bacillota</taxon>
        <taxon>Bacilli</taxon>
        <taxon>Lactobacillales</taxon>
        <taxon>Lactobacillaceae</taxon>
        <taxon>Lacticaseibacillus</taxon>
    </lineage>
</organism>
<dbReference type="PANTHER" id="PTHR42756:SF1">
    <property type="entry name" value="TRANSCRIPTIONAL REPRESSOR OF EMRAB OPERON"/>
    <property type="match status" value="1"/>
</dbReference>
<evidence type="ECO:0000313" key="6">
    <source>
        <dbReference type="Proteomes" id="UP001597212"/>
    </source>
</evidence>
<dbReference type="Pfam" id="PF01047">
    <property type="entry name" value="MarR"/>
    <property type="match status" value="1"/>
</dbReference>
<dbReference type="InterPro" id="IPR036388">
    <property type="entry name" value="WH-like_DNA-bd_sf"/>
</dbReference>
<keyword evidence="3" id="KW-0804">Transcription</keyword>
<keyword evidence="6" id="KW-1185">Reference proteome</keyword>
<dbReference type="RefSeq" id="WP_125754598.1">
    <property type="nucleotide sequence ID" value="NZ_JBHTOK010000020.1"/>
</dbReference>
<dbReference type="EMBL" id="JBHTOK010000020">
    <property type="protein sequence ID" value="MFD1440727.1"/>
    <property type="molecule type" value="Genomic_DNA"/>
</dbReference>
<keyword evidence="1" id="KW-0805">Transcription regulation</keyword>
<gene>
    <name evidence="5" type="ORF">ACFQ5K_04880</name>
</gene>
<dbReference type="InterPro" id="IPR036390">
    <property type="entry name" value="WH_DNA-bd_sf"/>
</dbReference>
<comment type="caution">
    <text evidence="5">The sequence shown here is derived from an EMBL/GenBank/DDBJ whole genome shotgun (WGS) entry which is preliminary data.</text>
</comment>
<feature type="domain" description="HTH marR-type" evidence="4">
    <location>
        <begin position="1"/>
        <end position="138"/>
    </location>
</feature>
<evidence type="ECO:0000256" key="1">
    <source>
        <dbReference type="ARBA" id="ARBA00023015"/>
    </source>
</evidence>
<dbReference type="PROSITE" id="PS50995">
    <property type="entry name" value="HTH_MARR_2"/>
    <property type="match status" value="1"/>
</dbReference>
<reference evidence="6" key="1">
    <citation type="journal article" date="2019" name="Int. J. Syst. Evol. Microbiol.">
        <title>The Global Catalogue of Microorganisms (GCM) 10K type strain sequencing project: providing services to taxonomists for standard genome sequencing and annotation.</title>
        <authorList>
            <consortium name="The Broad Institute Genomics Platform"/>
            <consortium name="The Broad Institute Genome Sequencing Center for Infectious Disease"/>
            <person name="Wu L."/>
            <person name="Ma J."/>
        </authorList>
    </citation>
    <scope>NUCLEOTIDE SEQUENCE [LARGE SCALE GENOMIC DNA]</scope>
    <source>
        <strain evidence="6">CCM 8912</strain>
    </source>
</reference>
<evidence type="ECO:0000256" key="2">
    <source>
        <dbReference type="ARBA" id="ARBA00023125"/>
    </source>
</evidence>
<proteinExistence type="predicted"/>
<dbReference type="InterPro" id="IPR000835">
    <property type="entry name" value="HTH_MarR-typ"/>
</dbReference>
<evidence type="ECO:0000259" key="4">
    <source>
        <dbReference type="PROSITE" id="PS50995"/>
    </source>
</evidence>
<dbReference type="Proteomes" id="UP001597212">
    <property type="component" value="Unassembled WGS sequence"/>
</dbReference>
<dbReference type="Gene3D" id="1.10.10.10">
    <property type="entry name" value="Winged helix-like DNA-binding domain superfamily/Winged helix DNA-binding domain"/>
    <property type="match status" value="1"/>
</dbReference>
<accession>A0ABW4CY01</accession>
<dbReference type="SUPFAM" id="SSF46785">
    <property type="entry name" value="Winged helix' DNA-binding domain"/>
    <property type="match status" value="1"/>
</dbReference>
<protein>
    <submittedName>
        <fullName evidence="5">MarR family winged helix-turn-helix transcriptional regulator</fullName>
    </submittedName>
</protein>
<evidence type="ECO:0000313" key="5">
    <source>
        <dbReference type="EMBL" id="MFD1440727.1"/>
    </source>
</evidence>
<name>A0ABW4CY01_9LACO</name>
<sequence length="144" mass="15971">MHINGSINLSEQFHALSNAETGYIHAPLHDLHLNNSQARLLKYIADHPGALQKDAAAYLNRQNATVTNMLKGLETRGLIERKIPRDNERQKQLYLRPAGVELVKAIRAIFTALEQQIEAAVPTADQPQLIAQLQAIAAKINLIP</sequence>
<keyword evidence="2" id="KW-0238">DNA-binding</keyword>
<dbReference type="SMART" id="SM00347">
    <property type="entry name" value="HTH_MARR"/>
    <property type="match status" value="1"/>
</dbReference>
<dbReference type="PANTHER" id="PTHR42756">
    <property type="entry name" value="TRANSCRIPTIONAL REGULATOR, MARR"/>
    <property type="match status" value="1"/>
</dbReference>
<evidence type="ECO:0000256" key="3">
    <source>
        <dbReference type="ARBA" id="ARBA00023163"/>
    </source>
</evidence>